<dbReference type="InterPro" id="IPR051091">
    <property type="entry name" value="O-Glucosyltr/Glycosyltrsf_90"/>
</dbReference>
<evidence type="ECO:0000256" key="3">
    <source>
        <dbReference type="ARBA" id="ARBA00010118"/>
    </source>
</evidence>
<dbReference type="GO" id="GO:0005788">
    <property type="term" value="C:endoplasmic reticulum lumen"/>
    <property type="evidence" value="ECO:0007669"/>
    <property type="project" value="UniProtKB-SubCell"/>
</dbReference>
<keyword evidence="9" id="KW-1185">Reference proteome</keyword>
<dbReference type="SMART" id="SM00672">
    <property type="entry name" value="CAP10"/>
    <property type="match status" value="1"/>
</dbReference>
<evidence type="ECO:0000313" key="9">
    <source>
        <dbReference type="Proteomes" id="UP001054945"/>
    </source>
</evidence>
<comment type="function">
    <text evidence="6">Protein O-glucosyltransferase. Catalyzes the reaction that attaches glucose through an O-glycosidic linkage to a conserved serine residue found in the consensus sequence C-X-S-X-[PA]-C in epidermal growth factor-like repeats. Regulates Notch signaling by glucosylating Notch in the ER, glucosylation is required for the correct folding and cleavage of Notch.</text>
</comment>
<dbReference type="PANTHER" id="PTHR12203:SF35">
    <property type="entry name" value="PROTEIN O-GLUCOSYLTRANSFERASE 1"/>
    <property type="match status" value="1"/>
</dbReference>
<dbReference type="GO" id="GO:0006493">
    <property type="term" value="P:protein O-linked glycosylation"/>
    <property type="evidence" value="ECO:0007669"/>
    <property type="project" value="TreeGrafter"/>
</dbReference>
<keyword evidence="5" id="KW-0808">Transferase</keyword>
<reference evidence="8 9" key="1">
    <citation type="submission" date="2021-06" db="EMBL/GenBank/DDBJ databases">
        <title>Caerostris extrusa draft genome.</title>
        <authorList>
            <person name="Kono N."/>
            <person name="Arakawa K."/>
        </authorList>
    </citation>
    <scope>NUCLEOTIDE SEQUENCE [LARGE SCALE GENOMIC DNA]</scope>
</reference>
<dbReference type="GO" id="GO:0035251">
    <property type="term" value="F:UDP-glucosyltransferase activity"/>
    <property type="evidence" value="ECO:0007669"/>
    <property type="project" value="TreeGrafter"/>
</dbReference>
<name>A0AAV4SED2_CAEEX</name>
<feature type="domain" description="Glycosyl transferase CAP10" evidence="7">
    <location>
        <begin position="1"/>
        <end position="103"/>
    </location>
</feature>
<dbReference type="InterPro" id="IPR006598">
    <property type="entry name" value="CAP10"/>
</dbReference>
<comment type="pathway">
    <text evidence="2">Protein modification; protein glycosylation.</text>
</comment>
<dbReference type="EMBL" id="BPLR01009427">
    <property type="protein sequence ID" value="GIY31852.1"/>
    <property type="molecule type" value="Genomic_DNA"/>
</dbReference>
<evidence type="ECO:0000256" key="4">
    <source>
        <dbReference type="ARBA" id="ARBA00022676"/>
    </source>
</evidence>
<dbReference type="AlphaFoldDB" id="A0AAV4SED2"/>
<protein>
    <submittedName>
        <fullName evidence="8">Protein O-glucosyltransferase 1</fullName>
    </submittedName>
</protein>
<comment type="caution">
    <text evidence="8">The sequence shown here is derived from an EMBL/GenBank/DDBJ whole genome shotgun (WGS) entry which is preliminary data.</text>
</comment>
<evidence type="ECO:0000256" key="6">
    <source>
        <dbReference type="ARBA" id="ARBA00045690"/>
    </source>
</evidence>
<dbReference type="Pfam" id="PF05686">
    <property type="entry name" value="Glyco_transf_90"/>
    <property type="match status" value="1"/>
</dbReference>
<dbReference type="Proteomes" id="UP001054945">
    <property type="component" value="Unassembled WGS sequence"/>
</dbReference>
<comment type="subcellular location">
    <subcellularLocation>
        <location evidence="1">Endoplasmic reticulum lumen</location>
    </subcellularLocation>
</comment>
<gene>
    <name evidence="8" type="primary">POGLUT1</name>
    <name evidence="8" type="ORF">CEXT_495071</name>
</gene>
<evidence type="ECO:0000313" key="8">
    <source>
        <dbReference type="EMBL" id="GIY31852.1"/>
    </source>
</evidence>
<accession>A0AAV4SED2</accession>
<sequence>MSVITLQILLEHHQQKKSLVFHVGDEWLEFFYHQLKPWIHYIPLSTDLSNVMELINFAVENEDIAQAIAQRGFDFIWNHLKMEDIICYWENLLINYSKLLKYKPVKNGRFKVIKPKKM</sequence>
<evidence type="ECO:0000256" key="5">
    <source>
        <dbReference type="ARBA" id="ARBA00022679"/>
    </source>
</evidence>
<evidence type="ECO:0000256" key="1">
    <source>
        <dbReference type="ARBA" id="ARBA00004319"/>
    </source>
</evidence>
<dbReference type="GO" id="GO:0045747">
    <property type="term" value="P:positive regulation of Notch signaling pathway"/>
    <property type="evidence" value="ECO:0007669"/>
    <property type="project" value="TreeGrafter"/>
</dbReference>
<keyword evidence="4" id="KW-0328">Glycosyltransferase</keyword>
<proteinExistence type="inferred from homology"/>
<evidence type="ECO:0000256" key="2">
    <source>
        <dbReference type="ARBA" id="ARBA00004922"/>
    </source>
</evidence>
<dbReference type="GO" id="GO:0035252">
    <property type="term" value="F:UDP-xylosyltransferase activity"/>
    <property type="evidence" value="ECO:0007669"/>
    <property type="project" value="TreeGrafter"/>
</dbReference>
<evidence type="ECO:0000259" key="7">
    <source>
        <dbReference type="SMART" id="SM00672"/>
    </source>
</evidence>
<organism evidence="8 9">
    <name type="scientific">Caerostris extrusa</name>
    <name type="common">Bark spider</name>
    <name type="synonym">Caerostris bankana</name>
    <dbReference type="NCBI Taxonomy" id="172846"/>
    <lineage>
        <taxon>Eukaryota</taxon>
        <taxon>Metazoa</taxon>
        <taxon>Ecdysozoa</taxon>
        <taxon>Arthropoda</taxon>
        <taxon>Chelicerata</taxon>
        <taxon>Arachnida</taxon>
        <taxon>Araneae</taxon>
        <taxon>Araneomorphae</taxon>
        <taxon>Entelegynae</taxon>
        <taxon>Araneoidea</taxon>
        <taxon>Araneidae</taxon>
        <taxon>Caerostris</taxon>
    </lineage>
</organism>
<comment type="similarity">
    <text evidence="3">Belongs to the glycosyltransferase 90 family.</text>
</comment>
<dbReference type="PANTHER" id="PTHR12203">
    <property type="entry name" value="KDEL LYS-ASP-GLU-LEU CONTAINING - RELATED"/>
    <property type="match status" value="1"/>
</dbReference>